<gene>
    <name evidence="2" type="ORF">HfgLR_21735</name>
</gene>
<organism evidence="2 3">
    <name type="scientific">Haloferax gibbonsii</name>
    <dbReference type="NCBI Taxonomy" id="35746"/>
    <lineage>
        <taxon>Archaea</taxon>
        <taxon>Methanobacteriati</taxon>
        <taxon>Methanobacteriota</taxon>
        <taxon>Stenosarchaea group</taxon>
        <taxon>Halobacteria</taxon>
        <taxon>Halobacteriales</taxon>
        <taxon>Haloferacaceae</taxon>
        <taxon>Haloferax</taxon>
    </lineage>
</organism>
<geneLocation type="plasmid" evidence="2 3">
    <name>pHGLR1</name>
</geneLocation>
<feature type="region of interest" description="Disordered" evidence="1">
    <location>
        <begin position="217"/>
        <end position="236"/>
    </location>
</feature>
<accession>A0A871BKL6</accession>
<proteinExistence type="predicted"/>
<dbReference type="AlphaFoldDB" id="A0A871BKL6"/>
<evidence type="ECO:0000313" key="2">
    <source>
        <dbReference type="EMBL" id="QOS13562.1"/>
    </source>
</evidence>
<feature type="compositionally biased region" description="Basic and acidic residues" evidence="1">
    <location>
        <begin position="26"/>
        <end position="50"/>
    </location>
</feature>
<keyword evidence="2" id="KW-0614">Plasmid</keyword>
<reference evidence="2" key="1">
    <citation type="journal article" date="2021" name="Front. Microbiol.">
        <title>Cellular and Genomic Properties of Haloferax gibbonsii LR2-5, the Host of Euryarchaeal Virus HFTV1.</title>
        <authorList>
            <person name="Tittes C."/>
            <person name="Schwarzer S."/>
            <person name="Pfeiffer F."/>
            <person name="Dyall-Smith M."/>
            <person name="Rodriguez-Franco M."/>
            <person name="Oksanen H.M."/>
            <person name="Quax T.E.F."/>
        </authorList>
    </citation>
    <scope>NUCLEOTIDE SEQUENCE</scope>
    <source>
        <strain evidence="2">LR2-5</strain>
    </source>
</reference>
<evidence type="ECO:0000313" key="3">
    <source>
        <dbReference type="Proteomes" id="UP000663064"/>
    </source>
</evidence>
<dbReference type="Proteomes" id="UP000663064">
    <property type="component" value="Plasmid pHGLR1"/>
</dbReference>
<sequence>MPPYRDRTAEFRPYGEATQIPDPQLETDHAEYGDGIPERDYPAGNDRDTDTCQSCERAVPPTQSQCRFCLEQDVSVPDSTSAPREQSLHGIICLLVPSQSSRGALAKGTAAARLLQKSHSSPIDECTLIAALEQSLGEPLRTRWGHLPDVVPATGSREDGFVAKARSVSLWSASPSTEGSFSRWYDAAGTQITEDSRREQLLSDSETWVVPAIAVRRASADSSPPQSSSASTTRQLLRCQSCGEQTPHRFDLRDDGPPTVWAGEPIWRCSVCRTPQYGPDPDT</sequence>
<protein>
    <submittedName>
        <fullName evidence="2">Uncharacterized protein</fullName>
    </submittedName>
</protein>
<dbReference type="EMBL" id="CP063206">
    <property type="protein sequence ID" value="QOS13562.1"/>
    <property type="molecule type" value="Genomic_DNA"/>
</dbReference>
<feature type="compositionally biased region" description="Basic and acidic residues" evidence="1">
    <location>
        <begin position="1"/>
        <end position="10"/>
    </location>
</feature>
<evidence type="ECO:0000256" key="1">
    <source>
        <dbReference type="SAM" id="MobiDB-lite"/>
    </source>
</evidence>
<feature type="compositionally biased region" description="Low complexity" evidence="1">
    <location>
        <begin position="217"/>
        <end position="235"/>
    </location>
</feature>
<feature type="region of interest" description="Disordered" evidence="1">
    <location>
        <begin position="1"/>
        <end position="52"/>
    </location>
</feature>
<name>A0A871BKL6_HALGI</name>